<reference evidence="1 2" key="1">
    <citation type="submission" date="2015-07" db="EMBL/GenBank/DDBJ databases">
        <title>Comparative genomics of the Sigatoka disease complex on banana suggests a link between parallel evolutionary changes in Pseudocercospora fijiensis and Pseudocercospora eumusae and increased virulence on the banana host.</title>
        <authorList>
            <person name="Chang T.-C."/>
            <person name="Salvucci A."/>
            <person name="Crous P.W."/>
            <person name="Stergiopoulos I."/>
        </authorList>
    </citation>
    <scope>NUCLEOTIDE SEQUENCE [LARGE SCALE GENOMIC DNA]</scope>
    <source>
        <strain evidence="1 2">CBS 114824</strain>
    </source>
</reference>
<keyword evidence="2" id="KW-1185">Reference proteome</keyword>
<dbReference type="EMBL" id="LFZN01000004">
    <property type="protein sequence ID" value="KXT06760.1"/>
    <property type="molecule type" value="Genomic_DNA"/>
</dbReference>
<evidence type="ECO:0000313" key="2">
    <source>
        <dbReference type="Proteomes" id="UP000070133"/>
    </source>
</evidence>
<protein>
    <submittedName>
        <fullName evidence="1">Uncharacterized protein</fullName>
    </submittedName>
</protein>
<comment type="caution">
    <text evidence="1">The sequence shown here is derived from an EMBL/GenBank/DDBJ whole genome shotgun (WGS) entry which is preliminary data.</text>
</comment>
<organism evidence="1 2">
    <name type="scientific">Pseudocercospora eumusae</name>
    <dbReference type="NCBI Taxonomy" id="321146"/>
    <lineage>
        <taxon>Eukaryota</taxon>
        <taxon>Fungi</taxon>
        <taxon>Dikarya</taxon>
        <taxon>Ascomycota</taxon>
        <taxon>Pezizomycotina</taxon>
        <taxon>Dothideomycetes</taxon>
        <taxon>Dothideomycetidae</taxon>
        <taxon>Mycosphaerellales</taxon>
        <taxon>Mycosphaerellaceae</taxon>
        <taxon>Pseudocercospora</taxon>
    </lineage>
</organism>
<evidence type="ECO:0000313" key="1">
    <source>
        <dbReference type="EMBL" id="KXT06760.1"/>
    </source>
</evidence>
<name>A0A139HWB2_9PEZI</name>
<proteinExistence type="predicted"/>
<accession>A0A139HWB2</accession>
<sequence>MKCLRFQPSASIPLVVGGRQVGNTMSRASYIVQRNPEYEEIAVDDIRAAPMSNDEQSRKLLSMIARGGNSLRGTRAFRIGNTNELENYVKAIGTQLFLPYSAAGNHWPSPQRHMPVTPGGSEL</sequence>
<dbReference type="Proteomes" id="UP000070133">
    <property type="component" value="Unassembled WGS sequence"/>
</dbReference>
<dbReference type="AlphaFoldDB" id="A0A139HWB2"/>
<gene>
    <name evidence="1" type="ORF">AC578_7345</name>
</gene>